<organism evidence="1 2">
    <name type="scientific">Coccomyxa subellipsoidea</name>
    <dbReference type="NCBI Taxonomy" id="248742"/>
    <lineage>
        <taxon>Eukaryota</taxon>
        <taxon>Viridiplantae</taxon>
        <taxon>Chlorophyta</taxon>
        <taxon>core chlorophytes</taxon>
        <taxon>Trebouxiophyceae</taxon>
        <taxon>Trebouxiophyceae incertae sedis</taxon>
        <taxon>Coccomyxaceae</taxon>
        <taxon>Coccomyxa</taxon>
    </lineage>
</organism>
<dbReference type="Proteomes" id="UP001491310">
    <property type="component" value="Unassembled WGS sequence"/>
</dbReference>
<reference evidence="1 2" key="1">
    <citation type="journal article" date="2024" name="Nat. Commun.">
        <title>Phylogenomics reveals the evolutionary origins of lichenization in chlorophyte algae.</title>
        <authorList>
            <person name="Puginier C."/>
            <person name="Libourel C."/>
            <person name="Otte J."/>
            <person name="Skaloud P."/>
            <person name="Haon M."/>
            <person name="Grisel S."/>
            <person name="Petersen M."/>
            <person name="Berrin J.G."/>
            <person name="Delaux P.M."/>
            <person name="Dal Grande F."/>
            <person name="Keller J."/>
        </authorList>
    </citation>
    <scope>NUCLEOTIDE SEQUENCE [LARGE SCALE GENOMIC DNA]</scope>
    <source>
        <strain evidence="1 2">SAG 216-7</strain>
    </source>
</reference>
<accession>A0ABR2YNY7</accession>
<protein>
    <submittedName>
        <fullName evidence="1">Uncharacterized protein</fullName>
    </submittedName>
</protein>
<gene>
    <name evidence="1" type="ORF">WJX75_001208</name>
</gene>
<keyword evidence="2" id="KW-1185">Reference proteome</keyword>
<sequence>MAERSSALQGHKSS</sequence>
<evidence type="ECO:0000313" key="2">
    <source>
        <dbReference type="Proteomes" id="UP001491310"/>
    </source>
</evidence>
<dbReference type="EMBL" id="JALJOT010000007">
    <property type="protein sequence ID" value="KAK9908667.1"/>
    <property type="molecule type" value="Genomic_DNA"/>
</dbReference>
<evidence type="ECO:0000313" key="1">
    <source>
        <dbReference type="EMBL" id="KAK9908667.1"/>
    </source>
</evidence>
<name>A0ABR2YNY7_9CHLO</name>
<proteinExistence type="predicted"/>
<comment type="caution">
    <text evidence="1">The sequence shown here is derived from an EMBL/GenBank/DDBJ whole genome shotgun (WGS) entry which is preliminary data.</text>
</comment>